<evidence type="ECO:0000313" key="1">
    <source>
        <dbReference type="EMBL" id="CAG8723908.1"/>
    </source>
</evidence>
<accession>A0A9N9NC57</accession>
<name>A0A9N9NC57_FUNMO</name>
<feature type="non-terminal residue" evidence="1">
    <location>
        <position position="84"/>
    </location>
</feature>
<dbReference type="Proteomes" id="UP000789375">
    <property type="component" value="Unassembled WGS sequence"/>
</dbReference>
<proteinExistence type="predicted"/>
<evidence type="ECO:0000313" key="2">
    <source>
        <dbReference type="Proteomes" id="UP000789375"/>
    </source>
</evidence>
<protein>
    <submittedName>
        <fullName evidence="1">14841_t:CDS:1</fullName>
    </submittedName>
</protein>
<reference evidence="1" key="1">
    <citation type="submission" date="2021-06" db="EMBL/GenBank/DDBJ databases">
        <authorList>
            <person name="Kallberg Y."/>
            <person name="Tangrot J."/>
            <person name="Rosling A."/>
        </authorList>
    </citation>
    <scope>NUCLEOTIDE SEQUENCE</scope>
    <source>
        <strain evidence="1">87-6 pot B 2015</strain>
    </source>
</reference>
<gene>
    <name evidence="1" type="ORF">FMOSSE_LOCUS15197</name>
</gene>
<sequence>PNSHTIAQINNVIYDELQAVKNAIEDKCIVSGTEVFQVRLSTYLNKFKSLVKRKTKIGVQKEFAAKHIVGVDLNTENTLNLIVK</sequence>
<dbReference type="AlphaFoldDB" id="A0A9N9NC57"/>
<feature type="non-terminal residue" evidence="1">
    <location>
        <position position="1"/>
    </location>
</feature>
<organism evidence="1 2">
    <name type="scientific">Funneliformis mosseae</name>
    <name type="common">Endomycorrhizal fungus</name>
    <name type="synonym">Glomus mosseae</name>
    <dbReference type="NCBI Taxonomy" id="27381"/>
    <lineage>
        <taxon>Eukaryota</taxon>
        <taxon>Fungi</taxon>
        <taxon>Fungi incertae sedis</taxon>
        <taxon>Mucoromycota</taxon>
        <taxon>Glomeromycotina</taxon>
        <taxon>Glomeromycetes</taxon>
        <taxon>Glomerales</taxon>
        <taxon>Glomeraceae</taxon>
        <taxon>Funneliformis</taxon>
    </lineage>
</organism>
<comment type="caution">
    <text evidence="1">The sequence shown here is derived from an EMBL/GenBank/DDBJ whole genome shotgun (WGS) entry which is preliminary data.</text>
</comment>
<keyword evidence="2" id="KW-1185">Reference proteome</keyword>
<dbReference type="EMBL" id="CAJVPP010014366">
    <property type="protein sequence ID" value="CAG8723908.1"/>
    <property type="molecule type" value="Genomic_DNA"/>
</dbReference>